<reference evidence="2 3" key="1">
    <citation type="submission" date="2019-03" db="EMBL/GenBank/DDBJ databases">
        <title>Genomic Encyclopedia of Type Strains, Phase IV (KMG-IV): sequencing the most valuable type-strain genomes for metagenomic binning, comparative biology and taxonomic classification.</title>
        <authorList>
            <person name="Goeker M."/>
        </authorList>
    </citation>
    <scope>NUCLEOTIDE SEQUENCE [LARGE SCALE GENOMIC DNA]</scope>
    <source>
        <strain evidence="2 3">DSM 2286</strain>
    </source>
</reference>
<dbReference type="EMBL" id="SMMU01000010">
    <property type="protein sequence ID" value="TCL31823.1"/>
    <property type="molecule type" value="Genomic_DNA"/>
</dbReference>
<accession>A0A4R1PVW0</accession>
<evidence type="ECO:0000313" key="3">
    <source>
        <dbReference type="Proteomes" id="UP000295169"/>
    </source>
</evidence>
<evidence type="ECO:0000259" key="1">
    <source>
        <dbReference type="Pfam" id="PF09557"/>
    </source>
</evidence>
<dbReference type="AlphaFoldDB" id="A0A4R1PVW0"/>
<feature type="domain" description="DUF2382" evidence="1">
    <location>
        <begin position="16"/>
        <end position="126"/>
    </location>
</feature>
<organism evidence="2 3">
    <name type="scientific">Azotobacter chroococcum</name>
    <dbReference type="NCBI Taxonomy" id="353"/>
    <lineage>
        <taxon>Bacteria</taxon>
        <taxon>Pseudomonadati</taxon>
        <taxon>Pseudomonadota</taxon>
        <taxon>Gammaproteobacteria</taxon>
        <taxon>Pseudomonadales</taxon>
        <taxon>Pseudomonadaceae</taxon>
        <taxon>Azotobacter</taxon>
    </lineage>
</organism>
<dbReference type="Pfam" id="PF09557">
    <property type="entry name" value="DUF2382"/>
    <property type="match status" value="1"/>
</dbReference>
<protein>
    <submittedName>
        <fullName evidence="2">Uncharacterized protein (TIGR02271 family)</fullName>
    </submittedName>
</protein>
<sequence length="139" mass="15870">MPADEPKRLESETIPVMVEEAVLHKRQVESGRVRITKSVEIEDCLLEESLLHDEVQVERVSCGTEVDPAHPPQVRQEGDVTVIPVLEEVLVVEKRLVLKEELRVRRVVHEEPHSVPVTLRREQVTVERTPAEVPPSQTR</sequence>
<comment type="caution">
    <text evidence="2">The sequence shown here is derived from an EMBL/GenBank/DDBJ whole genome shotgun (WGS) entry which is preliminary data.</text>
</comment>
<evidence type="ECO:0000313" key="2">
    <source>
        <dbReference type="EMBL" id="TCL31823.1"/>
    </source>
</evidence>
<dbReference type="Proteomes" id="UP000295169">
    <property type="component" value="Unassembled WGS sequence"/>
</dbReference>
<dbReference type="InterPro" id="IPR019060">
    <property type="entry name" value="DUF2382"/>
</dbReference>
<dbReference type="RefSeq" id="WP_131296866.1">
    <property type="nucleotide sequence ID" value="NZ_JBHLST010000045.1"/>
</dbReference>
<proteinExistence type="predicted"/>
<name>A0A4R1PVW0_9GAMM</name>
<gene>
    <name evidence="2" type="ORF">EV691_1103</name>
</gene>